<comment type="subcellular location">
    <subcellularLocation>
        <location evidence="7">Cell membrane</location>
    </subcellularLocation>
    <subcellularLocation>
        <location evidence="7">Bacterial flagellum basal body</location>
    </subcellularLocation>
</comment>
<dbReference type="HOGENOM" id="CLU_113213_0_2_4"/>
<accession>A0A5C7SCE8</accession>
<evidence type="ECO:0000313" key="8">
    <source>
        <dbReference type="EMBL" id="ACR01508.1"/>
    </source>
</evidence>
<keyword evidence="8" id="KW-0282">Flagellum</keyword>
<accession>C4KAT2</accession>
<evidence type="ECO:0000313" key="9">
    <source>
        <dbReference type="EMBL" id="TXH81397.1"/>
    </source>
</evidence>
<keyword evidence="8" id="KW-0969">Cilium</keyword>
<evidence type="ECO:0000256" key="7">
    <source>
        <dbReference type="RuleBase" id="RU362064"/>
    </source>
</evidence>
<dbReference type="OrthoDB" id="9182371at2"/>
<keyword evidence="1 7" id="KW-1003">Cell membrane</keyword>
<dbReference type="NCBIfam" id="TIGR03500">
    <property type="entry name" value="FliO_TIGR"/>
    <property type="match status" value="1"/>
</dbReference>
<dbReference type="Proteomes" id="UP000002186">
    <property type="component" value="Chromosome"/>
</dbReference>
<reference evidence="10" key="1">
    <citation type="submission" date="2009-05" db="EMBL/GenBank/DDBJ databases">
        <title>Complete sequence of chromosome of Thauera sp. MZ1T.</title>
        <authorList>
            <consortium name="US DOE Joint Genome Institute"/>
            <person name="Lucas S."/>
            <person name="Copeland A."/>
            <person name="Lapidus A."/>
            <person name="Glavina del Rio T."/>
            <person name="Dalin E."/>
            <person name="Tice H."/>
            <person name="Bruce D."/>
            <person name="Goodwin L."/>
            <person name="Pitluck S."/>
            <person name="Sims D."/>
            <person name="Brettin T."/>
            <person name="Detter J.C."/>
            <person name="Han C."/>
            <person name="Larimer F."/>
            <person name="Land M."/>
            <person name="Hauser L."/>
            <person name="Kyrpides N."/>
            <person name="Mikhailova N."/>
            <person name="Sayler G.S."/>
        </authorList>
    </citation>
    <scope>NUCLEOTIDE SEQUENCE [LARGE SCALE GENOMIC DNA]</scope>
    <source>
        <strain evidence="10">MZ1T</strain>
    </source>
</reference>
<name>C4KAT2_THASP</name>
<proteinExistence type="inferred from homology"/>
<evidence type="ECO:0000256" key="1">
    <source>
        <dbReference type="ARBA" id="ARBA00022475"/>
    </source>
</evidence>
<dbReference type="RefSeq" id="WP_004305555.1">
    <property type="nucleotide sequence ID" value="NC_011662.2"/>
</dbReference>
<dbReference type="eggNOG" id="COG3190">
    <property type="taxonomic scope" value="Bacteria"/>
</dbReference>
<evidence type="ECO:0000313" key="11">
    <source>
        <dbReference type="Proteomes" id="UP000321192"/>
    </source>
</evidence>
<evidence type="ECO:0000256" key="4">
    <source>
        <dbReference type="ARBA" id="ARBA00023136"/>
    </source>
</evidence>
<reference evidence="8 10" key="2">
    <citation type="journal article" date="2012" name="Stand. Genomic Sci.">
        <title>Complete genome sequence of Thauera aminoaromatica strain MZ1T.</title>
        <authorList>
            <person name="Jiang K."/>
            <person name="Sanseverino J."/>
            <person name="Chauhan A."/>
            <person name="Lucas S."/>
            <person name="Copeland A."/>
            <person name="Lapidus A."/>
            <person name="Del Rio T.G."/>
            <person name="Dalin E."/>
            <person name="Tice H."/>
            <person name="Bruce D."/>
            <person name="Goodwin L."/>
            <person name="Pitluck S."/>
            <person name="Sims D."/>
            <person name="Brettin T."/>
            <person name="Detter J.C."/>
            <person name="Han C."/>
            <person name="Chang Y.J."/>
            <person name="Larimer F."/>
            <person name="Land M."/>
            <person name="Hauser L."/>
            <person name="Kyrpides N.C."/>
            <person name="Mikhailova N."/>
            <person name="Moser S."/>
            <person name="Jegier P."/>
            <person name="Close D."/>
            <person name="Debruyn J.M."/>
            <person name="Wang Y."/>
            <person name="Layton A.C."/>
            <person name="Allen M.S."/>
            <person name="Sayler G.S."/>
        </authorList>
    </citation>
    <scope>NUCLEOTIDE SEQUENCE [LARGE SCALE GENOMIC DNA]</scope>
    <source>
        <strain evidence="8 10">MZ1T</strain>
    </source>
</reference>
<keyword evidence="2 7" id="KW-0812">Transmembrane</keyword>
<protein>
    <recommendedName>
        <fullName evidence="7">Flagellar protein</fullName>
    </recommendedName>
</protein>
<keyword evidence="8" id="KW-0966">Cell projection</keyword>
<dbReference type="EMBL" id="SSFD01000279">
    <property type="protein sequence ID" value="TXH81397.1"/>
    <property type="molecule type" value="Genomic_DNA"/>
</dbReference>
<keyword evidence="4 7" id="KW-0472">Membrane</keyword>
<keyword evidence="3 7" id="KW-1133">Transmembrane helix</keyword>
<dbReference type="AlphaFoldDB" id="C4KAT2"/>
<evidence type="ECO:0000256" key="2">
    <source>
        <dbReference type="ARBA" id="ARBA00022692"/>
    </source>
</evidence>
<keyword evidence="10" id="KW-1185">Reference proteome</keyword>
<dbReference type="Proteomes" id="UP000321192">
    <property type="component" value="Unassembled WGS sequence"/>
</dbReference>
<feature type="transmembrane region" description="Helical" evidence="7">
    <location>
        <begin position="6"/>
        <end position="29"/>
    </location>
</feature>
<dbReference type="PANTHER" id="PTHR38766:SF1">
    <property type="entry name" value="FLAGELLAR PROTEIN FLIO"/>
    <property type="match status" value="1"/>
</dbReference>
<dbReference type="KEGG" id="tmz:Tmz1t_2909"/>
<gene>
    <name evidence="9" type="primary">fliO</name>
    <name evidence="8" type="ordered locus">Tmz1t_2909</name>
    <name evidence="9" type="ORF">E6Q80_17280</name>
</gene>
<keyword evidence="5 7" id="KW-0975">Bacterial flagellum</keyword>
<dbReference type="InterPro" id="IPR052205">
    <property type="entry name" value="FliO/MopB"/>
</dbReference>
<dbReference type="EMBL" id="CP001281">
    <property type="protein sequence ID" value="ACR01508.1"/>
    <property type="molecule type" value="Genomic_DNA"/>
</dbReference>
<evidence type="ECO:0000313" key="10">
    <source>
        <dbReference type="Proteomes" id="UP000002186"/>
    </source>
</evidence>
<dbReference type="GO" id="GO:0044781">
    <property type="term" value="P:bacterial-type flagellum organization"/>
    <property type="evidence" value="ECO:0007669"/>
    <property type="project" value="UniProtKB-UniRule"/>
</dbReference>
<comment type="similarity">
    <text evidence="6 7">Belongs to the FliO/MopB family.</text>
</comment>
<organism evidence="8 10">
    <name type="scientific">Thauera aminoaromatica</name>
    <dbReference type="NCBI Taxonomy" id="164330"/>
    <lineage>
        <taxon>Bacteria</taxon>
        <taxon>Pseudomonadati</taxon>
        <taxon>Pseudomonadota</taxon>
        <taxon>Betaproteobacteria</taxon>
        <taxon>Rhodocyclales</taxon>
        <taxon>Zoogloeaceae</taxon>
        <taxon>Thauera</taxon>
    </lineage>
</organism>
<dbReference type="GO" id="GO:0009425">
    <property type="term" value="C:bacterial-type flagellum basal body"/>
    <property type="evidence" value="ECO:0007669"/>
    <property type="project" value="UniProtKB-SubCell"/>
</dbReference>
<dbReference type="PANTHER" id="PTHR38766">
    <property type="entry name" value="FLAGELLAR PROTEIN FLIO"/>
    <property type="match status" value="1"/>
</dbReference>
<evidence type="ECO:0000256" key="5">
    <source>
        <dbReference type="ARBA" id="ARBA00023143"/>
    </source>
</evidence>
<evidence type="ECO:0000256" key="6">
    <source>
        <dbReference type="ARBA" id="ARBA00037937"/>
    </source>
</evidence>
<dbReference type="InterPro" id="IPR022781">
    <property type="entry name" value="Flagellar_biosynth_FliO"/>
</dbReference>
<sequence>MPELGASLVQMSFGLAVVVGLLFACLWLLRRLSAPRGGGAAIKVLGAAAVGPRERVVLVEIGEDVLVLGVAPGSVARLHELKRADLPLPADLPAQPLPGGKTFATWLRQAAQRRERRDEA</sequence>
<dbReference type="GO" id="GO:0005886">
    <property type="term" value="C:plasma membrane"/>
    <property type="evidence" value="ECO:0007669"/>
    <property type="project" value="UniProtKB-SubCell"/>
</dbReference>
<evidence type="ECO:0000256" key="3">
    <source>
        <dbReference type="ARBA" id="ARBA00022989"/>
    </source>
</evidence>
<reference evidence="9 11" key="3">
    <citation type="submission" date="2018-09" db="EMBL/GenBank/DDBJ databases">
        <title>Metagenome Assembled Genomes from an Advanced Water Purification Facility.</title>
        <authorList>
            <person name="Stamps B.W."/>
            <person name="Spear J.R."/>
        </authorList>
    </citation>
    <scope>NUCLEOTIDE SEQUENCE [LARGE SCALE GENOMIC DNA]</scope>
    <source>
        <strain evidence="9">Bin_27_1</strain>
    </source>
</reference>
<dbReference type="Pfam" id="PF04347">
    <property type="entry name" value="FliO"/>
    <property type="match status" value="1"/>
</dbReference>
<dbReference type="STRING" id="85643.Tmz1t_2909"/>